<dbReference type="GO" id="GO:0008720">
    <property type="term" value="F:D-lactate dehydrogenase (NAD+) activity"/>
    <property type="evidence" value="ECO:0007669"/>
    <property type="project" value="TreeGrafter"/>
</dbReference>
<gene>
    <name evidence="11" type="primary">ldhd</name>
    <name evidence="11" type="ORF">SNEC2469_LOCUS18405</name>
</gene>
<dbReference type="AlphaFoldDB" id="A0A812VZ48"/>
<dbReference type="PROSITE" id="PS51387">
    <property type="entry name" value="FAD_PCMH"/>
    <property type="match status" value="1"/>
</dbReference>
<dbReference type="FunFam" id="3.30.70.2740:FF:000001">
    <property type="entry name" value="D-lactate dehydrogenase mitochondrial"/>
    <property type="match status" value="1"/>
</dbReference>
<dbReference type="InterPro" id="IPR006094">
    <property type="entry name" value="Oxid_FAD_bind_N"/>
</dbReference>
<dbReference type="Pfam" id="PF01565">
    <property type="entry name" value="FAD_binding_4"/>
    <property type="match status" value="1"/>
</dbReference>
<dbReference type="GO" id="GO:0005739">
    <property type="term" value="C:mitochondrion"/>
    <property type="evidence" value="ECO:0007669"/>
    <property type="project" value="UniProtKB-SubCell"/>
</dbReference>
<evidence type="ECO:0000313" key="12">
    <source>
        <dbReference type="Proteomes" id="UP000601435"/>
    </source>
</evidence>
<dbReference type="Gene3D" id="3.30.70.2740">
    <property type="match status" value="1"/>
</dbReference>
<evidence type="ECO:0000256" key="8">
    <source>
        <dbReference type="ARBA" id="ARBA00023128"/>
    </source>
</evidence>
<evidence type="ECO:0000256" key="7">
    <source>
        <dbReference type="ARBA" id="ARBA00023002"/>
    </source>
</evidence>
<evidence type="ECO:0000256" key="2">
    <source>
        <dbReference type="ARBA" id="ARBA00004173"/>
    </source>
</evidence>
<dbReference type="EC" id="1.1.2.4" evidence="9"/>
<keyword evidence="7" id="KW-0560">Oxidoreductase</keyword>
<dbReference type="Gene3D" id="3.30.465.10">
    <property type="match status" value="1"/>
</dbReference>
<dbReference type="InterPro" id="IPR016169">
    <property type="entry name" value="FAD-bd_PCMH_sub2"/>
</dbReference>
<dbReference type="SUPFAM" id="SSF56176">
    <property type="entry name" value="FAD-binding/transporter-associated domain-like"/>
    <property type="match status" value="1"/>
</dbReference>
<dbReference type="Proteomes" id="UP000601435">
    <property type="component" value="Unassembled WGS sequence"/>
</dbReference>
<comment type="subcellular location">
    <subcellularLocation>
        <location evidence="2">Mitochondrion</location>
    </subcellularLocation>
</comment>
<evidence type="ECO:0000256" key="3">
    <source>
        <dbReference type="ARBA" id="ARBA00008000"/>
    </source>
</evidence>
<dbReference type="SUPFAM" id="SSF55103">
    <property type="entry name" value="FAD-linked oxidases, C-terminal domain"/>
    <property type="match status" value="1"/>
</dbReference>
<evidence type="ECO:0000256" key="5">
    <source>
        <dbReference type="ARBA" id="ARBA00022827"/>
    </source>
</evidence>
<protein>
    <recommendedName>
        <fullName evidence="9">D-lactate dehydrogenase (cytochrome)</fullName>
        <ecNumber evidence="9">1.1.2.4</ecNumber>
    </recommendedName>
</protein>
<dbReference type="EMBL" id="CAJNJA010030942">
    <property type="protein sequence ID" value="CAE7650743.1"/>
    <property type="molecule type" value="Genomic_DNA"/>
</dbReference>
<organism evidence="11 12">
    <name type="scientific">Symbiodinium necroappetens</name>
    <dbReference type="NCBI Taxonomy" id="1628268"/>
    <lineage>
        <taxon>Eukaryota</taxon>
        <taxon>Sar</taxon>
        <taxon>Alveolata</taxon>
        <taxon>Dinophyceae</taxon>
        <taxon>Suessiales</taxon>
        <taxon>Symbiodiniaceae</taxon>
        <taxon>Symbiodinium</taxon>
    </lineage>
</organism>
<dbReference type="GO" id="GO:0004458">
    <property type="term" value="F:D-lactate dehydrogenase (cytochrome) activity"/>
    <property type="evidence" value="ECO:0007669"/>
    <property type="project" value="UniProtKB-EC"/>
</dbReference>
<name>A0A812VZ48_9DINO</name>
<feature type="domain" description="FAD-binding PCMH-type" evidence="10">
    <location>
        <begin position="68"/>
        <end position="245"/>
    </location>
</feature>
<dbReference type="PANTHER" id="PTHR11748">
    <property type="entry name" value="D-LACTATE DEHYDROGENASE"/>
    <property type="match status" value="1"/>
</dbReference>
<keyword evidence="5" id="KW-0274">FAD</keyword>
<proteinExistence type="inferred from homology"/>
<evidence type="ECO:0000256" key="9">
    <source>
        <dbReference type="ARBA" id="ARBA00038897"/>
    </source>
</evidence>
<dbReference type="GO" id="GO:1903457">
    <property type="term" value="P:lactate catabolic process"/>
    <property type="evidence" value="ECO:0007669"/>
    <property type="project" value="TreeGrafter"/>
</dbReference>
<evidence type="ECO:0000256" key="1">
    <source>
        <dbReference type="ARBA" id="ARBA00001974"/>
    </source>
</evidence>
<dbReference type="InterPro" id="IPR036318">
    <property type="entry name" value="FAD-bd_PCMH-like_sf"/>
</dbReference>
<evidence type="ECO:0000259" key="10">
    <source>
        <dbReference type="PROSITE" id="PS51387"/>
    </source>
</evidence>
<dbReference type="Pfam" id="PF02913">
    <property type="entry name" value="FAD-oxidase_C"/>
    <property type="match status" value="1"/>
</dbReference>
<comment type="cofactor">
    <cofactor evidence="1">
        <name>FAD</name>
        <dbReference type="ChEBI" id="CHEBI:57692"/>
    </cofactor>
</comment>
<keyword evidence="12" id="KW-1185">Reference proteome</keyword>
<dbReference type="PANTHER" id="PTHR11748:SF111">
    <property type="entry name" value="D-LACTATE DEHYDROGENASE, MITOCHONDRIAL-RELATED"/>
    <property type="match status" value="1"/>
</dbReference>
<dbReference type="InterPro" id="IPR016166">
    <property type="entry name" value="FAD-bd_PCMH"/>
</dbReference>
<keyword evidence="4" id="KW-0285">Flavoprotein</keyword>
<reference evidence="11" key="1">
    <citation type="submission" date="2021-02" db="EMBL/GenBank/DDBJ databases">
        <authorList>
            <person name="Dougan E. K."/>
            <person name="Rhodes N."/>
            <person name="Thang M."/>
            <person name="Chan C."/>
        </authorList>
    </citation>
    <scope>NUCLEOTIDE SEQUENCE</scope>
</reference>
<comment type="similarity">
    <text evidence="3">Belongs to the FAD-binding oxidoreductase/transferase type 4 family.</text>
</comment>
<comment type="caution">
    <text evidence="11">The sequence shown here is derived from an EMBL/GenBank/DDBJ whole genome shotgun (WGS) entry which is preliminary data.</text>
</comment>
<keyword evidence="8" id="KW-0496">Mitochondrion</keyword>
<evidence type="ECO:0000256" key="6">
    <source>
        <dbReference type="ARBA" id="ARBA00022946"/>
    </source>
</evidence>
<dbReference type="GO" id="GO:0071949">
    <property type="term" value="F:FAD binding"/>
    <property type="evidence" value="ECO:0007669"/>
    <property type="project" value="InterPro"/>
</dbReference>
<sequence length="686" mass="75222">MERQRIDVLARQIQAGFTEESAVRQSLEGRRFLTPKIVALLVACAGEENVFTAGAELEKHSQDHSHHLPSPPEMVIYARSTEMISGIMRICNSHRVPVTPCGARTGLEGGSIPVGGGVSLDLSKMNQVLKLYKDELQVHVQAGIKKEALNDYLESEGLFFQVDPASNPSLGGMAATGSSGTLCCKYGTMKENVISLTVVLADGTVVTTRRRTRKNSTGYDLTHLCMGQEGTLAVIAELVVKVTPQPSGESSLRVSFDSLQACSRAVVKLKQAQLSLSRVELLNTQSILSLNDSQKNRANPIQLEPVPTLFLQVHATSAALAAQELDSAKAIAETEGGRSFVLAIAKEEQQQLWDLRRGAYYACQSNRKHLVARGATDVRMLSTDVCVPLSDFPALIEETEEDYKATAEETGIRFLCNIFGHAADGNFHCCVMFDHGNAKEVEVLHQLDRRMWARALAHGGVVSGEHGAGMGKVSALSEEWGTDAIGVMWFAEKHRVWVWGAGKEPEKPRLRRYGRAIFHQLIAACQHPSMEHGGCPWALGLGRWFKERVQYDNLNARPLGTQTPVPALKQISFRSVVFHCRRISFRSDCGLRELTGSQSLRFRTGDIVSAECRVQAQASAVRGASMLRVTCGQMDLSERRARSVQRAVVQSFHCKPVSFFQHDAGSRNLSVTSLRKEHGSGKSGFT</sequence>
<evidence type="ECO:0000256" key="4">
    <source>
        <dbReference type="ARBA" id="ARBA00022630"/>
    </source>
</evidence>
<dbReference type="OrthoDB" id="5332616at2759"/>
<accession>A0A812VZ48</accession>
<keyword evidence="6" id="KW-0809">Transit peptide</keyword>
<dbReference type="InterPro" id="IPR004113">
    <property type="entry name" value="FAD-bd_oxidored_4_C"/>
</dbReference>
<dbReference type="InterPro" id="IPR016164">
    <property type="entry name" value="FAD-linked_Oxase-like_C"/>
</dbReference>
<evidence type="ECO:0000313" key="11">
    <source>
        <dbReference type="EMBL" id="CAE7650743.1"/>
    </source>
</evidence>